<feature type="transmembrane region" description="Helical" evidence="1">
    <location>
        <begin position="6"/>
        <end position="21"/>
    </location>
</feature>
<protein>
    <recommendedName>
        <fullName evidence="4">Oligosaccharide repeat unit polymerase</fullName>
    </recommendedName>
</protein>
<keyword evidence="1" id="KW-1133">Transmembrane helix</keyword>
<feature type="transmembrane region" description="Helical" evidence="1">
    <location>
        <begin position="201"/>
        <end position="218"/>
    </location>
</feature>
<feature type="transmembrane region" description="Helical" evidence="1">
    <location>
        <begin position="230"/>
        <end position="249"/>
    </location>
</feature>
<dbReference type="OrthoDB" id="9852560at2"/>
<feature type="transmembrane region" description="Helical" evidence="1">
    <location>
        <begin position="364"/>
        <end position="385"/>
    </location>
</feature>
<evidence type="ECO:0000313" key="2">
    <source>
        <dbReference type="EMBL" id="KGD68114.1"/>
    </source>
</evidence>
<comment type="caution">
    <text evidence="2">The sequence shown here is derived from an EMBL/GenBank/DDBJ whole genome shotgun (WGS) entry which is preliminary data.</text>
</comment>
<sequence>MNSYIALITLTILIITLLYQIKIWKARVLLSPAFYFSIIWILGILGLLLFKSVDILIETYPEYIDELNILVGQTGLCFIAVTKIGLKKVNTQIISINYFVTFRLFALLSICYFLLSLYVFFVEGRGFDFVAARDNMHETIENRSFIVGYFRLLSIPLSIFAGSKIIKMLLNLEQANFKKIAIIILPFVSDTLFSLTEGGRVAMVYGMMLYLIGAILTVPANFKVKARKKIIFYGLLLAFFINSMISWIGEVRSSKDDTYESTQLIKEKLGVYSFMYGAMEYVNSSYVGYQYRRVDAVDKNLGYGQYTFNGFINWQIPFASRFGIENASIANALGIYYFNQETYDFSRDYFYVTHSAYLPIIKDFGFLGSFFAIFFIVYLSHYFFIRIQQRRNINRSINFFFYYLFLIYWAKSNFYGTLSDSVLVPLFGFLIVDFLNKIATSKENANQPFTRN</sequence>
<dbReference type="eggNOG" id="ENOG50341BE">
    <property type="taxonomic scope" value="Bacteria"/>
</dbReference>
<dbReference type="EMBL" id="JRHH01000003">
    <property type="protein sequence ID" value="KGD68114.1"/>
    <property type="molecule type" value="Genomic_DNA"/>
</dbReference>
<feature type="transmembrane region" description="Helical" evidence="1">
    <location>
        <begin position="28"/>
        <end position="49"/>
    </location>
</feature>
<dbReference type="Proteomes" id="UP000029554">
    <property type="component" value="Unassembled WGS sequence"/>
</dbReference>
<dbReference type="STRING" id="1453498.LG45_07400"/>
<accession>A0A095SUU7</accession>
<feature type="transmembrane region" description="Helical" evidence="1">
    <location>
        <begin position="98"/>
        <end position="121"/>
    </location>
</feature>
<proteinExistence type="predicted"/>
<reference evidence="2 3" key="1">
    <citation type="submission" date="2014-09" db="EMBL/GenBank/DDBJ databases">
        <title>Whole Genome Shotgun of Flavobacterium aquatile LMG 4008.</title>
        <authorList>
            <person name="Gale A.N."/>
            <person name="Pipes S.E."/>
            <person name="Newman J.D."/>
        </authorList>
    </citation>
    <scope>NUCLEOTIDE SEQUENCE [LARGE SCALE GENOMIC DNA]</scope>
    <source>
        <strain evidence="2 3">LMG 4008</strain>
    </source>
</reference>
<gene>
    <name evidence="2" type="ORF">LG45_07400</name>
</gene>
<dbReference type="AlphaFoldDB" id="A0A095SUU7"/>
<dbReference type="RefSeq" id="WP_035125724.1">
    <property type="nucleotide sequence ID" value="NZ_JRHH01000003.1"/>
</dbReference>
<feature type="transmembrane region" description="Helical" evidence="1">
    <location>
        <begin position="397"/>
        <end position="416"/>
    </location>
</feature>
<evidence type="ECO:0000256" key="1">
    <source>
        <dbReference type="SAM" id="Phobius"/>
    </source>
</evidence>
<keyword evidence="1" id="KW-0812">Transmembrane</keyword>
<feature type="transmembrane region" description="Helical" evidence="1">
    <location>
        <begin position="69"/>
        <end position="86"/>
    </location>
</feature>
<organism evidence="2 3">
    <name type="scientific">Flavobacterium aquatile LMG 4008 = ATCC 11947</name>
    <dbReference type="NCBI Taxonomy" id="1453498"/>
    <lineage>
        <taxon>Bacteria</taxon>
        <taxon>Pseudomonadati</taxon>
        <taxon>Bacteroidota</taxon>
        <taxon>Flavobacteriia</taxon>
        <taxon>Flavobacteriales</taxon>
        <taxon>Flavobacteriaceae</taxon>
        <taxon>Flavobacterium</taxon>
    </lineage>
</organism>
<evidence type="ECO:0000313" key="3">
    <source>
        <dbReference type="Proteomes" id="UP000029554"/>
    </source>
</evidence>
<keyword evidence="1" id="KW-0472">Membrane</keyword>
<evidence type="ECO:0008006" key="4">
    <source>
        <dbReference type="Google" id="ProtNLM"/>
    </source>
</evidence>
<keyword evidence="3" id="KW-1185">Reference proteome</keyword>
<name>A0A095SUU7_9FLAO</name>